<dbReference type="InterPro" id="IPR032874">
    <property type="entry name" value="DDE_dom"/>
</dbReference>
<comment type="caution">
    <text evidence="2">The sequence shown here is derived from an EMBL/GenBank/DDBJ whole genome shotgun (WGS) entry which is preliminary data.</text>
</comment>
<organism evidence="2 4">
    <name type="scientific">Methylobacterium phyllosphaerae</name>
    <dbReference type="NCBI Taxonomy" id="418223"/>
    <lineage>
        <taxon>Bacteria</taxon>
        <taxon>Pseudomonadati</taxon>
        <taxon>Pseudomonadota</taxon>
        <taxon>Alphaproteobacteria</taxon>
        <taxon>Hyphomicrobiales</taxon>
        <taxon>Methylobacteriaceae</taxon>
        <taxon>Methylobacterium</taxon>
    </lineage>
</organism>
<dbReference type="Proteomes" id="UP000199140">
    <property type="component" value="Unassembled WGS sequence"/>
</dbReference>
<evidence type="ECO:0000313" key="3">
    <source>
        <dbReference type="EMBL" id="SFH76125.1"/>
    </source>
</evidence>
<dbReference type="EMBL" id="FOPK01000058">
    <property type="protein sequence ID" value="SFH76125.1"/>
    <property type="molecule type" value="Genomic_DNA"/>
</dbReference>
<protein>
    <submittedName>
        <fullName evidence="2">DDE domain-containing protein</fullName>
    </submittedName>
</protein>
<name>A0AAE8HPM0_9HYPH</name>
<dbReference type="EMBL" id="FOPK01000004">
    <property type="protein sequence ID" value="SFG53532.1"/>
    <property type="molecule type" value="Genomic_DNA"/>
</dbReference>
<feature type="domain" description="DDE" evidence="1">
    <location>
        <begin position="6"/>
        <end position="65"/>
    </location>
</feature>
<accession>A0AAE8HPM0</accession>
<evidence type="ECO:0000313" key="2">
    <source>
        <dbReference type="EMBL" id="SFG53532.1"/>
    </source>
</evidence>
<proteinExistence type="predicted"/>
<dbReference type="AlphaFoldDB" id="A0AAE8HPM0"/>
<dbReference type="Pfam" id="PF13610">
    <property type="entry name" value="DDE_Tnp_IS240"/>
    <property type="match status" value="1"/>
</dbReference>
<reference evidence="2 4" key="1">
    <citation type="submission" date="2016-10" db="EMBL/GenBank/DDBJ databases">
        <authorList>
            <person name="Varghese N."/>
            <person name="Submissions S."/>
        </authorList>
    </citation>
    <scope>NUCLEOTIDE SEQUENCE [LARGE SCALE GENOMIC DNA]</scope>
    <source>
        <strain evidence="2 4">CBMB27</strain>
    </source>
</reference>
<sequence>IAESRETGLLPRMPIHYVTKHLQQGIESDHFRVKRAMPRIGGFRSFNTARRTVCGFEVMLWLRKGFGFAGA</sequence>
<evidence type="ECO:0000259" key="1">
    <source>
        <dbReference type="Pfam" id="PF13610"/>
    </source>
</evidence>
<evidence type="ECO:0000313" key="4">
    <source>
        <dbReference type="Proteomes" id="UP000199140"/>
    </source>
</evidence>
<gene>
    <name evidence="2" type="ORF">SAMN05192567_104228</name>
    <name evidence="3" type="ORF">SAMN05192567_1581</name>
</gene>
<feature type="non-terminal residue" evidence="2">
    <location>
        <position position="1"/>
    </location>
</feature>